<sequence length="602" mass="66138">MEEPLSSMDFPPLPSSSAAAGPSSPVRNWKNIVVESDPISKDLPLSFFPSEPEIVPFAGEKLLSGAAPWNMCLVGYSIGRRPYYEALLGAIRKTWELKGSFQLLSLSEGFFLLRFTNMEDYEMAWSKGIWFFLGKPFLLQKWSPKFRPKRENLKSVPIWIKIHDLPLVCWNSEGISRIASKIGIPLAVDALTAQRTRLTFARVCVQVSADSTFPEEVPISLEDEVFSLKIQYEWKPTPCEHCKSLSHLSSYCPTKPISTALQAAPAKTPNRGFAARGRSSSRKPPLRSLPQTFIPHPPIKSSVTIPPPSNPVHHTTQPDNLSTGQMIHTSDPLPNCTAPPNVCQAIGSMVPSTSTIPNLNSPTDEVSSSTSNSRQRITSPPKLQSPNKFEALHLLEDGIGESDASTLLAKDSVVSGTDAEDPIPPPARSQPSKNAKGKHLVILFCYARICFRFMTGCKIVPAPLNFTKGFSILLSLALFTLCGEKETREDLLIPLLAALLLFGKLEMLFSARCLTGKMVPIYWFCCNSTSWGPFVFLDGPLAGATLLLLLLSVSGSVRLDVGLRAMMIDCKLFTPWMVVTCNLVGMFSATWGAGKLFLAIYF</sequence>
<feature type="compositionally biased region" description="Low complexity" evidence="1">
    <location>
        <begin position="15"/>
        <end position="24"/>
    </location>
</feature>
<feature type="transmembrane region" description="Helical" evidence="2">
    <location>
        <begin position="572"/>
        <end position="593"/>
    </location>
</feature>
<evidence type="ECO:0000256" key="1">
    <source>
        <dbReference type="SAM" id="MobiDB-lite"/>
    </source>
</evidence>
<keyword evidence="2" id="KW-0812">Transmembrane</keyword>
<dbReference type="PANTHER" id="PTHR31286">
    <property type="entry name" value="GLYCINE-RICH CELL WALL STRUCTURAL PROTEIN 1.8-LIKE"/>
    <property type="match status" value="1"/>
</dbReference>
<feature type="region of interest" description="Disordered" evidence="1">
    <location>
        <begin position="353"/>
        <end position="385"/>
    </location>
</feature>
<name>A0ABD0UWH7_DENTH</name>
<evidence type="ECO:0000313" key="5">
    <source>
        <dbReference type="Proteomes" id="UP001552299"/>
    </source>
</evidence>
<dbReference type="PANTHER" id="PTHR31286:SF180">
    <property type="entry name" value="OS10G0362600 PROTEIN"/>
    <property type="match status" value="1"/>
</dbReference>
<feature type="transmembrane region" description="Helical" evidence="2">
    <location>
        <begin position="491"/>
        <end position="511"/>
    </location>
</feature>
<dbReference type="AlphaFoldDB" id="A0ABD0UWH7"/>
<accession>A0ABD0UWH7</accession>
<dbReference type="Proteomes" id="UP001552299">
    <property type="component" value="Unassembled WGS sequence"/>
</dbReference>
<comment type="caution">
    <text evidence="4">The sequence shown here is derived from an EMBL/GenBank/DDBJ whole genome shotgun (WGS) entry which is preliminary data.</text>
</comment>
<feature type="region of interest" description="Disordered" evidence="1">
    <location>
        <begin position="263"/>
        <end position="335"/>
    </location>
</feature>
<organism evidence="4 5">
    <name type="scientific">Dendrobium thyrsiflorum</name>
    <name type="common">Pinecone-like raceme dendrobium</name>
    <name type="synonym">Orchid</name>
    <dbReference type="NCBI Taxonomy" id="117978"/>
    <lineage>
        <taxon>Eukaryota</taxon>
        <taxon>Viridiplantae</taxon>
        <taxon>Streptophyta</taxon>
        <taxon>Embryophyta</taxon>
        <taxon>Tracheophyta</taxon>
        <taxon>Spermatophyta</taxon>
        <taxon>Magnoliopsida</taxon>
        <taxon>Liliopsida</taxon>
        <taxon>Asparagales</taxon>
        <taxon>Orchidaceae</taxon>
        <taxon>Epidendroideae</taxon>
        <taxon>Malaxideae</taxon>
        <taxon>Dendrobiinae</taxon>
        <taxon>Dendrobium</taxon>
    </lineage>
</organism>
<gene>
    <name evidence="4" type="ORF">M5K25_015128</name>
</gene>
<keyword evidence="5" id="KW-1185">Reference proteome</keyword>
<dbReference type="Pfam" id="PF14111">
    <property type="entry name" value="DUF4283"/>
    <property type="match status" value="1"/>
</dbReference>
<feature type="domain" description="DUF4283" evidence="3">
    <location>
        <begin position="68"/>
        <end position="149"/>
    </location>
</feature>
<keyword evidence="2" id="KW-1133">Transmembrane helix</keyword>
<keyword evidence="2" id="KW-0472">Membrane</keyword>
<evidence type="ECO:0000313" key="4">
    <source>
        <dbReference type="EMBL" id="KAL0914752.1"/>
    </source>
</evidence>
<dbReference type="EMBL" id="JANQDX010000012">
    <property type="protein sequence ID" value="KAL0914752.1"/>
    <property type="molecule type" value="Genomic_DNA"/>
</dbReference>
<feature type="compositionally biased region" description="Polar residues" evidence="1">
    <location>
        <begin position="312"/>
        <end position="328"/>
    </location>
</feature>
<evidence type="ECO:0000256" key="2">
    <source>
        <dbReference type="SAM" id="Phobius"/>
    </source>
</evidence>
<reference evidence="4 5" key="1">
    <citation type="journal article" date="2024" name="Plant Biotechnol. J.">
        <title>Dendrobium thyrsiflorum genome and its molecular insights into genes involved in important horticultural traits.</title>
        <authorList>
            <person name="Chen B."/>
            <person name="Wang J.Y."/>
            <person name="Zheng P.J."/>
            <person name="Li K.L."/>
            <person name="Liang Y.M."/>
            <person name="Chen X.F."/>
            <person name="Zhang C."/>
            <person name="Zhao X."/>
            <person name="He X."/>
            <person name="Zhang G.Q."/>
            <person name="Liu Z.J."/>
            <person name="Xu Q."/>
        </authorList>
    </citation>
    <scope>NUCLEOTIDE SEQUENCE [LARGE SCALE GENOMIC DNA]</scope>
    <source>
        <strain evidence="4">GZMU011</strain>
    </source>
</reference>
<dbReference type="InterPro" id="IPR025558">
    <property type="entry name" value="DUF4283"/>
</dbReference>
<evidence type="ECO:0000259" key="3">
    <source>
        <dbReference type="Pfam" id="PF14111"/>
    </source>
</evidence>
<protein>
    <recommendedName>
        <fullName evidence="3">DUF4283 domain-containing protein</fullName>
    </recommendedName>
</protein>
<feature type="transmembrane region" description="Helical" evidence="2">
    <location>
        <begin position="531"/>
        <end position="551"/>
    </location>
</feature>
<feature type="transmembrane region" description="Helical" evidence="2">
    <location>
        <begin position="459"/>
        <end position="479"/>
    </location>
</feature>
<dbReference type="InterPro" id="IPR040256">
    <property type="entry name" value="At4g02000-like"/>
</dbReference>
<proteinExistence type="predicted"/>
<feature type="region of interest" description="Disordered" evidence="1">
    <location>
        <begin position="1"/>
        <end position="24"/>
    </location>
</feature>